<dbReference type="AlphaFoldDB" id="A0A7Y6NN63"/>
<evidence type="ECO:0000313" key="2">
    <source>
        <dbReference type="Proteomes" id="UP000529637"/>
    </source>
</evidence>
<sequence>MDGETSQRLASALLQRAGDPADPSRVADAVGELWRSIDATLNPLIGDGGVRALYQRSVQLATRRAPSFAPLQASLHAAVDLDRLRATLARCSSAEASAGGAALIQTFCELLADLIGARLADRLLDPTLAEFMQRADSEAVAPT</sequence>
<reference evidence="1 2" key="1">
    <citation type="submission" date="2020-06" db="EMBL/GenBank/DDBJ databases">
        <title>Schlegella sp. ID0723 isolated from air conditioner.</title>
        <authorList>
            <person name="Kim D.Y."/>
            <person name="Kim D.-U."/>
        </authorList>
    </citation>
    <scope>NUCLEOTIDE SEQUENCE [LARGE SCALE GENOMIC DNA]</scope>
    <source>
        <strain evidence="1 2">ID0723</strain>
    </source>
</reference>
<accession>A0A7Y6NN63</accession>
<proteinExistence type="predicted"/>
<keyword evidence="2" id="KW-1185">Reference proteome</keyword>
<dbReference type="EMBL" id="JABWMJ010000004">
    <property type="protein sequence ID" value="NUZ06252.1"/>
    <property type="molecule type" value="Genomic_DNA"/>
</dbReference>
<organism evidence="1 2">
    <name type="scientific">Piscinibacter koreensis</name>
    <dbReference type="NCBI Taxonomy" id="2742824"/>
    <lineage>
        <taxon>Bacteria</taxon>
        <taxon>Pseudomonadati</taxon>
        <taxon>Pseudomonadota</taxon>
        <taxon>Betaproteobacteria</taxon>
        <taxon>Burkholderiales</taxon>
        <taxon>Sphaerotilaceae</taxon>
        <taxon>Piscinibacter</taxon>
    </lineage>
</organism>
<dbReference type="RefSeq" id="WP_176069020.1">
    <property type="nucleotide sequence ID" value="NZ_JABWMJ010000004.1"/>
</dbReference>
<comment type="caution">
    <text evidence="1">The sequence shown here is derived from an EMBL/GenBank/DDBJ whole genome shotgun (WGS) entry which is preliminary data.</text>
</comment>
<dbReference type="Proteomes" id="UP000529637">
    <property type="component" value="Unassembled WGS sequence"/>
</dbReference>
<evidence type="ECO:0000313" key="1">
    <source>
        <dbReference type="EMBL" id="NUZ06252.1"/>
    </source>
</evidence>
<gene>
    <name evidence="1" type="ORF">HQN59_10820</name>
</gene>
<protein>
    <submittedName>
        <fullName evidence="1">Uncharacterized protein</fullName>
    </submittedName>
</protein>
<name>A0A7Y6NN63_9BURK</name>